<comment type="caution">
    <text evidence="1">The sequence shown here is derived from an EMBL/GenBank/DDBJ whole genome shotgun (WGS) entry which is preliminary data.</text>
</comment>
<protein>
    <submittedName>
        <fullName evidence="1">Uncharacterized protein</fullName>
    </submittedName>
</protein>
<sequence length="87" mass="10355">MAIIEEVPCADKHWKEQRLCQKLDREIQQLKVALSELETAKPKKATYNKRANVYFLEKRNVIVEIKKNELNNKEKKRHDVGLLLRKL</sequence>
<proteinExistence type="predicted"/>
<evidence type="ECO:0000313" key="1">
    <source>
        <dbReference type="EMBL" id="CAH0517000.1"/>
    </source>
</evidence>
<name>A0ABN8CW10_9STRA</name>
<dbReference type="EMBL" id="CAKLCB010000220">
    <property type="protein sequence ID" value="CAH0517000.1"/>
    <property type="molecule type" value="Genomic_DNA"/>
</dbReference>
<reference evidence="1 2" key="1">
    <citation type="submission" date="2021-11" db="EMBL/GenBank/DDBJ databases">
        <authorList>
            <person name="Islam A."/>
            <person name="Islam S."/>
            <person name="Flora M.S."/>
            <person name="Rahman M."/>
            <person name="Ziaur R.M."/>
            <person name="Epstein J.H."/>
            <person name="Hassan M."/>
            <person name="Klassen M."/>
            <person name="Woodard K."/>
            <person name="Webb A."/>
            <person name="Webby R.J."/>
            <person name="El Zowalaty M.E."/>
        </authorList>
    </citation>
    <scope>NUCLEOTIDE SEQUENCE [LARGE SCALE GENOMIC DNA]</scope>
    <source>
        <strain evidence="1">Pbs1</strain>
    </source>
</reference>
<organism evidence="1 2">
    <name type="scientific">Peronospora belbahrii</name>
    <dbReference type="NCBI Taxonomy" id="622444"/>
    <lineage>
        <taxon>Eukaryota</taxon>
        <taxon>Sar</taxon>
        <taxon>Stramenopiles</taxon>
        <taxon>Oomycota</taxon>
        <taxon>Peronosporomycetes</taxon>
        <taxon>Peronosporales</taxon>
        <taxon>Peronosporaceae</taxon>
        <taxon>Peronospora</taxon>
    </lineage>
</organism>
<keyword evidence="2" id="KW-1185">Reference proteome</keyword>
<evidence type="ECO:0000313" key="2">
    <source>
        <dbReference type="Proteomes" id="UP001158986"/>
    </source>
</evidence>
<dbReference type="Proteomes" id="UP001158986">
    <property type="component" value="Unassembled WGS sequence"/>
</dbReference>
<gene>
    <name evidence="1" type="ORF">PBS001_LOCUS3633</name>
</gene>
<accession>A0ABN8CW10</accession>